<organism evidence="2 3">
    <name type="scientific">Lentinula detonsa</name>
    <dbReference type="NCBI Taxonomy" id="2804962"/>
    <lineage>
        <taxon>Eukaryota</taxon>
        <taxon>Fungi</taxon>
        <taxon>Dikarya</taxon>
        <taxon>Basidiomycota</taxon>
        <taxon>Agaricomycotina</taxon>
        <taxon>Agaricomycetes</taxon>
        <taxon>Agaricomycetidae</taxon>
        <taxon>Agaricales</taxon>
        <taxon>Marasmiineae</taxon>
        <taxon>Omphalotaceae</taxon>
        <taxon>Lentinula</taxon>
    </lineage>
</organism>
<feature type="region of interest" description="Disordered" evidence="1">
    <location>
        <begin position="188"/>
        <end position="253"/>
    </location>
</feature>
<feature type="compositionally biased region" description="Polar residues" evidence="1">
    <location>
        <begin position="198"/>
        <end position="217"/>
    </location>
</feature>
<evidence type="ECO:0000313" key="2">
    <source>
        <dbReference type="EMBL" id="KAJ3988249.1"/>
    </source>
</evidence>
<accession>A0AA38Q666</accession>
<gene>
    <name evidence="2" type="ORF">F5890DRAFT_1471674</name>
</gene>
<dbReference type="AlphaFoldDB" id="A0AA38Q666"/>
<name>A0AA38Q666_9AGAR</name>
<sequence>MLNIAFFAPTDFPELTVDWDERKLEIIGISKTPPFTLTVDEMIRTIQTSLALGRGWKITISPRYSDIASKINLIIPTDSDAYLSFIDNGKLHRSDVFVTYEHFFTPTQIGILQEENKLSNNLNRDTASVFPKPPRIQRKTTSTGSITGAMMADFTKSDLDQSILFAGLMAHARETQRKNLWRLKKNHRMTRSTRGSERYNTSETGSQSTMNGLNSRISRWRLGSTKATENIHRDADEMDTSSNIAGPSHTSAT</sequence>
<evidence type="ECO:0000256" key="1">
    <source>
        <dbReference type="SAM" id="MobiDB-lite"/>
    </source>
</evidence>
<dbReference type="EMBL" id="MU801912">
    <property type="protein sequence ID" value="KAJ3988249.1"/>
    <property type="molecule type" value="Genomic_DNA"/>
</dbReference>
<protein>
    <submittedName>
        <fullName evidence="2">Uncharacterized protein</fullName>
    </submittedName>
</protein>
<dbReference type="Proteomes" id="UP001163850">
    <property type="component" value="Unassembled WGS sequence"/>
</dbReference>
<evidence type="ECO:0000313" key="3">
    <source>
        <dbReference type="Proteomes" id="UP001163850"/>
    </source>
</evidence>
<proteinExistence type="predicted"/>
<comment type="caution">
    <text evidence="2">The sequence shown here is derived from an EMBL/GenBank/DDBJ whole genome shotgun (WGS) entry which is preliminary data.</text>
</comment>
<reference evidence="2" key="1">
    <citation type="submission" date="2022-08" db="EMBL/GenBank/DDBJ databases">
        <authorList>
            <consortium name="DOE Joint Genome Institute"/>
            <person name="Min B."/>
            <person name="Riley R."/>
            <person name="Sierra-Patev S."/>
            <person name="Naranjo-Ortiz M."/>
            <person name="Looney B."/>
            <person name="Konkel Z."/>
            <person name="Slot J.C."/>
            <person name="Sakamoto Y."/>
            <person name="Steenwyk J.L."/>
            <person name="Rokas A."/>
            <person name="Carro J."/>
            <person name="Camarero S."/>
            <person name="Ferreira P."/>
            <person name="Molpeceres G."/>
            <person name="Ruiz-Duenas F.J."/>
            <person name="Serrano A."/>
            <person name="Henrissat B."/>
            <person name="Drula E."/>
            <person name="Hughes K.W."/>
            <person name="Mata J.L."/>
            <person name="Ishikawa N.K."/>
            <person name="Vargas-Isla R."/>
            <person name="Ushijima S."/>
            <person name="Smith C.A."/>
            <person name="Ahrendt S."/>
            <person name="Andreopoulos W."/>
            <person name="He G."/>
            <person name="Labutti K."/>
            <person name="Lipzen A."/>
            <person name="Ng V."/>
            <person name="Sandor L."/>
            <person name="Barry K."/>
            <person name="Martinez A.T."/>
            <person name="Xiao Y."/>
            <person name="Gibbons J.G."/>
            <person name="Terashima K."/>
            <person name="Hibbett D.S."/>
            <person name="Grigoriev I.V."/>
        </authorList>
    </citation>
    <scope>NUCLEOTIDE SEQUENCE</scope>
    <source>
        <strain evidence="2">TFB7829</strain>
    </source>
</reference>
<feature type="compositionally biased region" description="Polar residues" evidence="1">
    <location>
        <begin position="240"/>
        <end position="253"/>
    </location>
</feature>